<comment type="caution">
    <text evidence="1">The sequence shown here is derived from an EMBL/GenBank/DDBJ whole genome shotgun (WGS) entry which is preliminary data.</text>
</comment>
<keyword evidence="2" id="KW-1185">Reference proteome</keyword>
<name>A0ABT9WMJ0_9BACI</name>
<organism evidence="1 2">
    <name type="scientific">Bacillus chungangensis</name>
    <dbReference type="NCBI Taxonomy" id="587633"/>
    <lineage>
        <taxon>Bacteria</taxon>
        <taxon>Bacillati</taxon>
        <taxon>Bacillota</taxon>
        <taxon>Bacilli</taxon>
        <taxon>Bacillales</taxon>
        <taxon>Bacillaceae</taxon>
        <taxon>Bacillus</taxon>
    </lineage>
</organism>
<dbReference type="InterPro" id="IPR025106">
    <property type="entry name" value="DUF4028"/>
</dbReference>
<gene>
    <name evidence="1" type="ORF">J2S08_000226</name>
</gene>
<dbReference type="EMBL" id="JAUSTT010000001">
    <property type="protein sequence ID" value="MDQ0174395.1"/>
    <property type="molecule type" value="Genomic_DNA"/>
</dbReference>
<accession>A0ABT9WMJ0</accession>
<evidence type="ECO:0008006" key="3">
    <source>
        <dbReference type="Google" id="ProtNLM"/>
    </source>
</evidence>
<protein>
    <recommendedName>
        <fullName evidence="3">DUF4028 domain-containing protein</fullName>
    </recommendedName>
</protein>
<dbReference type="Proteomes" id="UP001223586">
    <property type="component" value="Unassembled WGS sequence"/>
</dbReference>
<sequence>MKVNIADFSNTHKLCIVETRKGYQYACTWSVEKNVKGEVTSPTSEQVKDAWRENRNDFEPYAGRMYL</sequence>
<evidence type="ECO:0000313" key="1">
    <source>
        <dbReference type="EMBL" id="MDQ0174395.1"/>
    </source>
</evidence>
<reference evidence="1 2" key="1">
    <citation type="submission" date="2023-07" db="EMBL/GenBank/DDBJ databases">
        <title>Genomic Encyclopedia of Type Strains, Phase IV (KMG-IV): sequencing the most valuable type-strain genomes for metagenomic binning, comparative biology and taxonomic classification.</title>
        <authorList>
            <person name="Goeker M."/>
        </authorList>
    </citation>
    <scope>NUCLEOTIDE SEQUENCE [LARGE SCALE GENOMIC DNA]</scope>
    <source>
        <strain evidence="1 2">DSM 23837</strain>
    </source>
</reference>
<dbReference type="Pfam" id="PF13220">
    <property type="entry name" value="DUF4028"/>
    <property type="match status" value="1"/>
</dbReference>
<dbReference type="RefSeq" id="WP_307225828.1">
    <property type="nucleotide sequence ID" value="NZ_JAUSTT010000001.1"/>
</dbReference>
<proteinExistence type="predicted"/>
<evidence type="ECO:0000313" key="2">
    <source>
        <dbReference type="Proteomes" id="UP001223586"/>
    </source>
</evidence>